<dbReference type="InterPro" id="IPR036461">
    <property type="entry name" value="Urease_betasu_sf"/>
</dbReference>
<dbReference type="InterPro" id="IPR002019">
    <property type="entry name" value="Urease_beta-like"/>
</dbReference>
<dbReference type="SUPFAM" id="SSF51278">
    <property type="entry name" value="Urease, beta-subunit"/>
    <property type="match status" value="1"/>
</dbReference>
<proteinExistence type="inferred from homology"/>
<dbReference type="InterPro" id="IPR050069">
    <property type="entry name" value="Urease_subunit"/>
</dbReference>
<comment type="caution">
    <text evidence="4">The sequence shown here is derived from an EMBL/GenBank/DDBJ whole genome shotgun (WGS) entry which is preliminary data.</text>
</comment>
<dbReference type="PANTHER" id="PTHR33569:SF1">
    <property type="entry name" value="UREASE"/>
    <property type="match status" value="1"/>
</dbReference>
<comment type="pathway">
    <text evidence="3">Nitrogen metabolism; urea degradation; CO(2) and NH(3) from urea (urease route): step 1/1.</text>
</comment>
<comment type="subcellular location">
    <subcellularLocation>
        <location evidence="3">Cytoplasm</location>
    </subcellularLocation>
</comment>
<evidence type="ECO:0000256" key="3">
    <source>
        <dbReference type="HAMAP-Rule" id="MF_01954"/>
    </source>
</evidence>
<dbReference type="EMBL" id="SELH01000011">
    <property type="protein sequence ID" value="TWP30561.1"/>
    <property type="molecule type" value="Genomic_DNA"/>
</dbReference>
<dbReference type="EC" id="3.5.1.5" evidence="3"/>
<organism evidence="4 5">
    <name type="scientific">Apibacter muscae</name>
    <dbReference type="NCBI Taxonomy" id="2509004"/>
    <lineage>
        <taxon>Bacteria</taxon>
        <taxon>Pseudomonadati</taxon>
        <taxon>Bacteroidota</taxon>
        <taxon>Flavobacteriia</taxon>
        <taxon>Flavobacteriales</taxon>
        <taxon>Weeksellaceae</taxon>
        <taxon>Apibacter</taxon>
    </lineage>
</organism>
<dbReference type="Gene3D" id="2.10.150.10">
    <property type="entry name" value="Urease, beta subunit"/>
    <property type="match status" value="1"/>
</dbReference>
<dbReference type="GO" id="GO:0043419">
    <property type="term" value="P:urea catabolic process"/>
    <property type="evidence" value="ECO:0007669"/>
    <property type="project" value="UniProtKB-UniRule"/>
</dbReference>
<comment type="similarity">
    <text evidence="3">Belongs to the urease beta subunit family.</text>
</comment>
<dbReference type="AlphaFoldDB" id="A0A563DKT3"/>
<dbReference type="NCBIfam" id="TIGR00192">
    <property type="entry name" value="urease_beta"/>
    <property type="match status" value="1"/>
</dbReference>
<dbReference type="GO" id="GO:0035550">
    <property type="term" value="C:urease complex"/>
    <property type="evidence" value="ECO:0007669"/>
    <property type="project" value="InterPro"/>
</dbReference>
<evidence type="ECO:0000313" key="4">
    <source>
        <dbReference type="EMBL" id="TWP30561.1"/>
    </source>
</evidence>
<keyword evidence="5" id="KW-1185">Reference proteome</keyword>
<dbReference type="HAMAP" id="MF_01954">
    <property type="entry name" value="Urease_beta"/>
    <property type="match status" value="1"/>
</dbReference>
<accession>A0A563DKT3</accession>
<comment type="catalytic activity">
    <reaction evidence="2 3">
        <text>urea + 2 H2O + H(+) = hydrogencarbonate + 2 NH4(+)</text>
        <dbReference type="Rhea" id="RHEA:20557"/>
        <dbReference type="ChEBI" id="CHEBI:15377"/>
        <dbReference type="ChEBI" id="CHEBI:15378"/>
        <dbReference type="ChEBI" id="CHEBI:16199"/>
        <dbReference type="ChEBI" id="CHEBI:17544"/>
        <dbReference type="ChEBI" id="CHEBI:28938"/>
        <dbReference type="EC" id="3.5.1.5"/>
    </reaction>
</comment>
<dbReference type="NCBIfam" id="NF009682">
    <property type="entry name" value="PRK13203.1"/>
    <property type="match status" value="1"/>
</dbReference>
<dbReference type="PANTHER" id="PTHR33569">
    <property type="entry name" value="UREASE"/>
    <property type="match status" value="1"/>
</dbReference>
<evidence type="ECO:0000256" key="2">
    <source>
        <dbReference type="ARBA" id="ARBA00047778"/>
    </source>
</evidence>
<reference evidence="4 5" key="1">
    <citation type="submission" date="2019-02" db="EMBL/GenBank/DDBJ databases">
        <title>Apibacter muscae sp. nov.: a novel member of the house fly microbiota.</title>
        <authorList>
            <person name="Park R."/>
        </authorList>
    </citation>
    <scope>NUCLEOTIDE SEQUENCE [LARGE SCALE GENOMIC DNA]</scope>
    <source>
        <strain evidence="4 5">AL1</strain>
    </source>
</reference>
<keyword evidence="1 3" id="KW-0378">Hydrolase</keyword>
<evidence type="ECO:0000313" key="5">
    <source>
        <dbReference type="Proteomes" id="UP000319499"/>
    </source>
</evidence>
<dbReference type="Pfam" id="PF00699">
    <property type="entry name" value="Urease_beta"/>
    <property type="match status" value="1"/>
</dbReference>
<comment type="subunit">
    <text evidence="3">Heterotrimer of UreA (gamma), UreB (beta) and UreC (alpha) subunits. Three heterotrimers associate to form the active enzyme.</text>
</comment>
<dbReference type="RefSeq" id="WP_146261148.1">
    <property type="nucleotide sequence ID" value="NZ_SELG01000024.1"/>
</dbReference>
<protein>
    <recommendedName>
        <fullName evidence="3">Urease subunit beta</fullName>
        <ecNumber evidence="3">3.5.1.5</ecNumber>
    </recommendedName>
    <alternativeName>
        <fullName evidence="3">Urea amidohydrolase subunit beta</fullName>
    </alternativeName>
</protein>
<keyword evidence="3" id="KW-0963">Cytoplasm</keyword>
<dbReference type="CDD" id="cd00407">
    <property type="entry name" value="Urease_beta"/>
    <property type="match status" value="1"/>
</dbReference>
<name>A0A563DKT3_9FLAO</name>
<evidence type="ECO:0000256" key="1">
    <source>
        <dbReference type="ARBA" id="ARBA00022801"/>
    </source>
</evidence>
<dbReference type="GO" id="GO:0009039">
    <property type="term" value="F:urease activity"/>
    <property type="evidence" value="ECO:0007669"/>
    <property type="project" value="UniProtKB-UniRule"/>
</dbReference>
<dbReference type="OrthoDB" id="9797217at2"/>
<dbReference type="Proteomes" id="UP000319499">
    <property type="component" value="Unassembled WGS sequence"/>
</dbReference>
<gene>
    <name evidence="3" type="primary">ureB</name>
    <name evidence="4" type="ORF">ETU09_00740</name>
</gene>
<sequence length="165" mass="18574">MSKENQINDNQIAPGFTPKNKIPVGGIIFADQPIEYNTDRPTLTVTVRNTGDRPIQVGSHFHFFEVNRYLEFDRVASLGYHLNIPASTAIRFEPGEEKEVSLITFGGKRRIIGFNNLVDGYTGDEGAPTFFPATIRAIKKLEEYGYKTISEKDAQAEYKTNVNKK</sequence>
<dbReference type="UniPathway" id="UPA00258">
    <property type="reaction ID" value="UER00370"/>
</dbReference>